<dbReference type="Pfam" id="PF01008">
    <property type="entry name" value="IF-2B"/>
    <property type="match status" value="1"/>
</dbReference>
<proteinExistence type="evidence at transcript level"/>
<feature type="site" description="Transition state stabilizer" evidence="6">
    <location>
        <position position="164"/>
    </location>
</feature>
<dbReference type="NCBIfam" id="TIGR00512">
    <property type="entry name" value="salvage_mtnA"/>
    <property type="match status" value="1"/>
</dbReference>
<keyword evidence="4 6" id="KW-0413">Isomerase</keyword>
<dbReference type="UniPathway" id="UPA00904">
    <property type="reaction ID" value="UER00874"/>
</dbReference>
<dbReference type="GO" id="GO:0019509">
    <property type="term" value="P:L-methionine salvage from methylthioadenosine"/>
    <property type="evidence" value="ECO:0007669"/>
    <property type="project" value="UniProtKB-UniRule"/>
</dbReference>
<dbReference type="Gene3D" id="1.20.120.420">
    <property type="entry name" value="translation initiation factor eif-2b, domain 1"/>
    <property type="match status" value="1"/>
</dbReference>
<dbReference type="NCBIfam" id="TIGR00524">
    <property type="entry name" value="eIF-2B_rel"/>
    <property type="match status" value="1"/>
</dbReference>
<dbReference type="InterPro" id="IPR011559">
    <property type="entry name" value="Initiation_fac_2B_a/b/d"/>
</dbReference>
<dbReference type="EC" id="5.3.1.23" evidence="6"/>
<sequence length="358" mass="39017">MTLEAIKYHAGSLQILDQLLLPHKSHFVDIRCVEDGWKAIKTMQVRGAPAIAIVGCLSFAVELKKKKFETIQELTEFSNKSLNYLVTARPTAVNMSKSAKMLSAMLSSSKCDDVEELKQGIIDHIEDMLDKDIQDNKDLSNYAAEHIQSTCNKSNDGYTILTHCNTGFLATAGYGTALGVVRSLHKEGLLDHVYCTETRPYNQGARLTAYELVHDELPSTLIADSMVAVLMKTRKISAVVVGADRVAVNGDVANKIGTYQIAVLAKHHNVPFYVAAPVTCHDDIIQDGNDITIEERPADELTMVSGVRVAAKGINCWNPAFDVTPAKLITGGIATELGVFAADEVKQLKNQVKNGSKS</sequence>
<dbReference type="PANTHER" id="PTHR43475:SF1">
    <property type="entry name" value="METHYLTHIORIBOSE-1-PHOSPHATE ISOMERASE"/>
    <property type="match status" value="1"/>
</dbReference>
<dbReference type="InterPro" id="IPR005251">
    <property type="entry name" value="IF-M1Pi"/>
</dbReference>
<dbReference type="GO" id="GO:0005634">
    <property type="term" value="C:nucleus"/>
    <property type="evidence" value="ECO:0007669"/>
    <property type="project" value="UniProtKB-SubCell"/>
</dbReference>
<dbReference type="AlphaFoldDB" id="A0A6F9DLD5"/>
<evidence type="ECO:0000256" key="3">
    <source>
        <dbReference type="ARBA" id="ARBA00023167"/>
    </source>
</evidence>
<dbReference type="InterPro" id="IPR027363">
    <property type="entry name" value="M1Pi_N"/>
</dbReference>
<dbReference type="EMBL" id="LR788087">
    <property type="protein sequence ID" value="CAB3263949.1"/>
    <property type="molecule type" value="mRNA"/>
</dbReference>
<keyword evidence="2 6" id="KW-0028">Amino-acid biosynthesis</keyword>
<feature type="active site" description="Proton donor" evidence="6">
    <location>
        <position position="244"/>
    </location>
</feature>
<name>A0A6F9DLD5_9ASCI</name>
<evidence type="ECO:0000256" key="1">
    <source>
        <dbReference type="ARBA" id="ARBA00022490"/>
    </source>
</evidence>
<dbReference type="InterPro" id="IPR037171">
    <property type="entry name" value="NagB/RpiA_transferase-like"/>
</dbReference>
<evidence type="ECO:0000313" key="7">
    <source>
        <dbReference type="EMBL" id="CAB3263949.1"/>
    </source>
</evidence>
<comment type="catalytic activity">
    <reaction evidence="6">
        <text>5-(methylsulfanyl)-alpha-D-ribose 1-phosphate = 5-(methylsulfanyl)-D-ribulose 1-phosphate</text>
        <dbReference type="Rhea" id="RHEA:19989"/>
        <dbReference type="ChEBI" id="CHEBI:58533"/>
        <dbReference type="ChEBI" id="CHEBI:58548"/>
        <dbReference type="EC" id="5.3.1.23"/>
    </reaction>
</comment>
<dbReference type="GO" id="GO:0005737">
    <property type="term" value="C:cytoplasm"/>
    <property type="evidence" value="ECO:0007669"/>
    <property type="project" value="UniProtKB-SubCell"/>
</dbReference>
<evidence type="ECO:0000256" key="6">
    <source>
        <dbReference type="HAMAP-Rule" id="MF_03119"/>
    </source>
</evidence>
<dbReference type="InterPro" id="IPR000649">
    <property type="entry name" value="IF-2B-related"/>
</dbReference>
<comment type="function">
    <text evidence="6">Catalyzes the interconversion of methylthioribose-1-phosphate (MTR-1-P) into methylthioribulose-1-phosphate (MTRu-1-P).</text>
</comment>
<keyword evidence="5 6" id="KW-0539">Nucleus</keyword>
<dbReference type="GO" id="GO:0046523">
    <property type="term" value="F:S-methyl-5-thioribose-1-phosphate isomerase activity"/>
    <property type="evidence" value="ECO:0007669"/>
    <property type="project" value="UniProtKB-UniRule"/>
</dbReference>
<reference evidence="7" key="1">
    <citation type="submission" date="2020-04" db="EMBL/GenBank/DDBJ databases">
        <authorList>
            <person name="Neveu A P."/>
        </authorList>
    </citation>
    <scope>NUCLEOTIDE SEQUENCE</scope>
    <source>
        <tissue evidence="7">Whole embryo</tissue>
    </source>
</reference>
<evidence type="ECO:0000256" key="5">
    <source>
        <dbReference type="ARBA" id="ARBA00023242"/>
    </source>
</evidence>
<dbReference type="NCBIfam" id="NF004326">
    <property type="entry name" value="PRK05720.1"/>
    <property type="match status" value="1"/>
</dbReference>
<keyword evidence="3 6" id="KW-0486">Methionine biosynthesis</keyword>
<dbReference type="FunFam" id="3.40.50.10470:FF:000003">
    <property type="entry name" value="Methylthioribose-1-phosphate isomerase"/>
    <property type="match status" value="1"/>
</dbReference>
<comment type="subcellular location">
    <subcellularLocation>
        <location evidence="6">Cytoplasm</location>
    </subcellularLocation>
    <subcellularLocation>
        <location evidence="6">Nucleus</location>
    </subcellularLocation>
</comment>
<keyword evidence="1 6" id="KW-0963">Cytoplasm</keyword>
<dbReference type="Gene3D" id="3.40.50.10470">
    <property type="entry name" value="Translation initiation factor eif-2b, domain 2"/>
    <property type="match status" value="1"/>
</dbReference>
<gene>
    <name evidence="7" type="primary">Mri1</name>
</gene>
<dbReference type="InterPro" id="IPR042529">
    <property type="entry name" value="IF_2B-like_C"/>
</dbReference>
<comment type="pathway">
    <text evidence="6">Amino-acid biosynthesis; L-methionine biosynthesis via salvage pathway; L-methionine from S-methyl-5-thio-alpha-D-ribose 1-phosphate: step 1/6.</text>
</comment>
<protein>
    <recommendedName>
        <fullName evidence="6">Methylthioribose-1-phosphate isomerase</fullName>
        <shortName evidence="6">M1Pi</shortName>
        <shortName evidence="6">MTR-1-P isomerase</shortName>
        <ecNumber evidence="6">5.3.1.23</ecNumber>
    </recommendedName>
    <alternativeName>
        <fullName evidence="6">S-methyl-5-thioribose-1-phosphate isomerase</fullName>
    </alternativeName>
    <alternativeName>
        <fullName evidence="6">Translation initiation factor eIF-2B subunit alpha/beta/delta-like protein</fullName>
    </alternativeName>
</protein>
<dbReference type="HAMAP" id="MF_01678">
    <property type="entry name" value="Salvage_MtnA"/>
    <property type="match status" value="1"/>
</dbReference>
<dbReference type="FunFam" id="1.20.120.420:FF:000003">
    <property type="entry name" value="Methylthioribose-1-phosphate isomerase"/>
    <property type="match status" value="1"/>
</dbReference>
<accession>A0A6F9DLD5</accession>
<evidence type="ECO:0000256" key="2">
    <source>
        <dbReference type="ARBA" id="ARBA00022605"/>
    </source>
</evidence>
<dbReference type="SUPFAM" id="SSF100950">
    <property type="entry name" value="NagB/RpiA/CoA transferase-like"/>
    <property type="match status" value="1"/>
</dbReference>
<organism evidence="7">
    <name type="scientific">Phallusia mammillata</name>
    <dbReference type="NCBI Taxonomy" id="59560"/>
    <lineage>
        <taxon>Eukaryota</taxon>
        <taxon>Metazoa</taxon>
        <taxon>Chordata</taxon>
        <taxon>Tunicata</taxon>
        <taxon>Ascidiacea</taxon>
        <taxon>Phlebobranchia</taxon>
        <taxon>Ascidiidae</taxon>
        <taxon>Phallusia</taxon>
    </lineage>
</organism>
<comment type="similarity">
    <text evidence="6">Belongs to the eIF-2B alpha/beta/delta subunits family. MtnA subfamily.</text>
</comment>
<dbReference type="PANTHER" id="PTHR43475">
    <property type="entry name" value="METHYLTHIORIBOSE-1-PHOSPHATE ISOMERASE"/>
    <property type="match status" value="1"/>
</dbReference>
<evidence type="ECO:0000256" key="4">
    <source>
        <dbReference type="ARBA" id="ARBA00023235"/>
    </source>
</evidence>